<name>A0A1F6C937_HANXR</name>
<organism evidence="2 3">
    <name type="scientific">Handelsmanbacteria sp. (strain RIFCSPLOWO2_12_FULL_64_10)</name>
    <dbReference type="NCBI Taxonomy" id="1817868"/>
    <lineage>
        <taxon>Bacteria</taxon>
        <taxon>Candidatus Handelsmaniibacteriota</taxon>
    </lineage>
</organism>
<accession>A0A1F6C937</accession>
<proteinExistence type="predicted"/>
<feature type="domain" description="DUF5615" evidence="1">
    <location>
        <begin position="1"/>
        <end position="111"/>
    </location>
</feature>
<dbReference type="EMBL" id="MFKF01000368">
    <property type="protein sequence ID" value="OGG45683.1"/>
    <property type="molecule type" value="Genomic_DNA"/>
</dbReference>
<evidence type="ECO:0000313" key="2">
    <source>
        <dbReference type="EMBL" id="OGG45683.1"/>
    </source>
</evidence>
<evidence type="ECO:0000259" key="1">
    <source>
        <dbReference type="Pfam" id="PF18480"/>
    </source>
</evidence>
<dbReference type="InterPro" id="IPR041049">
    <property type="entry name" value="DUF5615"/>
</dbReference>
<reference evidence="2 3" key="1">
    <citation type="journal article" date="2016" name="Nat. Commun.">
        <title>Thousands of microbial genomes shed light on interconnected biogeochemical processes in an aquifer system.</title>
        <authorList>
            <person name="Anantharaman K."/>
            <person name="Brown C.T."/>
            <person name="Hug L.A."/>
            <person name="Sharon I."/>
            <person name="Castelle C.J."/>
            <person name="Probst A.J."/>
            <person name="Thomas B.C."/>
            <person name="Singh A."/>
            <person name="Wilkins M.J."/>
            <person name="Karaoz U."/>
            <person name="Brodie E.L."/>
            <person name="Williams K.H."/>
            <person name="Hubbard S.S."/>
            <person name="Banfield J.F."/>
        </authorList>
    </citation>
    <scope>NUCLEOTIDE SEQUENCE [LARGE SCALE GENOMIC DNA]</scope>
    <source>
        <strain evidence="3">RIFCSPLOWO2_12_FULL_64_10</strain>
    </source>
</reference>
<comment type="caution">
    <text evidence="2">The sequence shown here is derived from an EMBL/GenBank/DDBJ whole genome shotgun (WGS) entry which is preliminary data.</text>
</comment>
<gene>
    <name evidence="2" type="ORF">A3F84_14470</name>
</gene>
<dbReference type="AlphaFoldDB" id="A0A1F6C937"/>
<dbReference type="Pfam" id="PF18480">
    <property type="entry name" value="DUF5615"/>
    <property type="match status" value="1"/>
</dbReference>
<sequence length="128" mass="14193">MRFLVDNALSPVLASGLQQAGHDAVHVRDYGLQASPDSVIFDRAAVEDRVVISADTDFGSLLAARKTRKPSVILFRRGTERRPERQMELLLRNLSALEEPLQQGSVVVLEEERIRIRPLPIGGEEPAP</sequence>
<protein>
    <recommendedName>
        <fullName evidence="1">DUF5615 domain-containing protein</fullName>
    </recommendedName>
</protein>
<dbReference type="Proteomes" id="UP000178606">
    <property type="component" value="Unassembled WGS sequence"/>
</dbReference>
<evidence type="ECO:0000313" key="3">
    <source>
        <dbReference type="Proteomes" id="UP000178606"/>
    </source>
</evidence>